<protein>
    <recommendedName>
        <fullName evidence="2">Glutaredoxin domain-containing protein</fullName>
    </recommendedName>
</protein>
<gene>
    <name evidence="3" type="ORF">GCK72_016849</name>
</gene>
<proteinExistence type="predicted"/>
<feature type="compositionally biased region" description="Acidic residues" evidence="1">
    <location>
        <begin position="131"/>
        <end position="140"/>
    </location>
</feature>
<sequence>MLSLFQPTFELLRTWCPCFSKTFCCCCKNVSSEERTLLNNSDTYGGKELQNFSKPAEDSEDSEEEASRRRIAEHKKQLEEKRRLKMEKGYAEIAIMQRTRKEIENDVRNQEQRLSQLVQPRRSEGAGNGDEIVESSDDEEAQIHKEFQEKLKIQDEQYKKKLDDMRKRKLIRQEEHSIEMSTLKTERLEKLDNLLKLHSIFLFSSSVENEKESERVAEILRCHNKPFKEVPVDDDPYIRLAIKEFTGRSDFPLLLVGGQWVDTSMEGEFLSRVVDF</sequence>
<name>A0A6A5G6G5_CAERE</name>
<reference evidence="3 4" key="1">
    <citation type="submission" date="2019-12" db="EMBL/GenBank/DDBJ databases">
        <title>Chromosome-level assembly of the Caenorhabditis remanei genome.</title>
        <authorList>
            <person name="Teterina A.A."/>
            <person name="Willis J.H."/>
            <person name="Phillips P.C."/>
        </authorList>
    </citation>
    <scope>NUCLEOTIDE SEQUENCE [LARGE SCALE GENOMIC DNA]</scope>
    <source>
        <strain evidence="3 4">PX506</strain>
        <tissue evidence="3">Whole organism</tissue>
    </source>
</reference>
<feature type="region of interest" description="Disordered" evidence="1">
    <location>
        <begin position="40"/>
        <end position="72"/>
    </location>
</feature>
<dbReference type="RefSeq" id="XP_053580647.1">
    <property type="nucleotide sequence ID" value="XM_053731734.1"/>
</dbReference>
<comment type="caution">
    <text evidence="3">The sequence shown here is derived from an EMBL/GenBank/DDBJ whole genome shotgun (WGS) entry which is preliminary data.</text>
</comment>
<dbReference type="CTD" id="9810854"/>
<dbReference type="InterPro" id="IPR036249">
    <property type="entry name" value="Thioredoxin-like_sf"/>
</dbReference>
<dbReference type="PROSITE" id="PS51354">
    <property type="entry name" value="GLUTAREDOXIN_2"/>
    <property type="match status" value="1"/>
</dbReference>
<dbReference type="GeneID" id="9810854"/>
<evidence type="ECO:0000256" key="1">
    <source>
        <dbReference type="SAM" id="MobiDB-lite"/>
    </source>
</evidence>
<feature type="domain" description="Glutaredoxin" evidence="2">
    <location>
        <begin position="213"/>
        <end position="261"/>
    </location>
</feature>
<organism evidence="3 4">
    <name type="scientific">Caenorhabditis remanei</name>
    <name type="common">Caenorhabditis vulgaris</name>
    <dbReference type="NCBI Taxonomy" id="31234"/>
    <lineage>
        <taxon>Eukaryota</taxon>
        <taxon>Metazoa</taxon>
        <taxon>Ecdysozoa</taxon>
        <taxon>Nematoda</taxon>
        <taxon>Chromadorea</taxon>
        <taxon>Rhabditida</taxon>
        <taxon>Rhabditina</taxon>
        <taxon>Rhabditomorpha</taxon>
        <taxon>Rhabditoidea</taxon>
        <taxon>Rhabditidae</taxon>
        <taxon>Peloderinae</taxon>
        <taxon>Caenorhabditis</taxon>
    </lineage>
</organism>
<dbReference type="Proteomes" id="UP000483820">
    <property type="component" value="Chromosome V"/>
</dbReference>
<accession>A0A6A5G6G5</accession>
<dbReference type="Pfam" id="PF00462">
    <property type="entry name" value="Glutaredoxin"/>
    <property type="match status" value="1"/>
</dbReference>
<dbReference type="InterPro" id="IPR002109">
    <property type="entry name" value="Glutaredoxin"/>
</dbReference>
<dbReference type="EMBL" id="WUAV01000005">
    <property type="protein sequence ID" value="KAF1750301.1"/>
    <property type="molecule type" value="Genomic_DNA"/>
</dbReference>
<dbReference type="KEGG" id="crq:GCK72_016849"/>
<evidence type="ECO:0000313" key="4">
    <source>
        <dbReference type="Proteomes" id="UP000483820"/>
    </source>
</evidence>
<feature type="region of interest" description="Disordered" evidence="1">
    <location>
        <begin position="104"/>
        <end position="140"/>
    </location>
</feature>
<evidence type="ECO:0000313" key="3">
    <source>
        <dbReference type="EMBL" id="KAF1750301.1"/>
    </source>
</evidence>
<dbReference type="AlphaFoldDB" id="A0A6A5G6G5"/>
<evidence type="ECO:0000259" key="2">
    <source>
        <dbReference type="Pfam" id="PF00462"/>
    </source>
</evidence>
<dbReference type="Gene3D" id="3.40.30.10">
    <property type="entry name" value="Glutaredoxin"/>
    <property type="match status" value="1"/>
</dbReference>
<dbReference type="SUPFAM" id="SSF52833">
    <property type="entry name" value="Thioredoxin-like"/>
    <property type="match status" value="1"/>
</dbReference>